<dbReference type="Proteomes" id="UP000318102">
    <property type="component" value="Unassembled WGS sequence"/>
</dbReference>
<keyword evidence="2" id="KW-1185">Reference proteome</keyword>
<evidence type="ECO:0000313" key="1">
    <source>
        <dbReference type="EMBL" id="TVX85549.1"/>
    </source>
</evidence>
<comment type="caution">
    <text evidence="1">The sequence shown here is derived from an EMBL/GenBank/DDBJ whole genome shotgun (WGS) entry which is preliminary data.</text>
</comment>
<dbReference type="AlphaFoldDB" id="A0A559ID03"/>
<dbReference type="EMBL" id="VNJK01000007">
    <property type="protein sequence ID" value="TVX85549.1"/>
    <property type="molecule type" value="Genomic_DNA"/>
</dbReference>
<sequence>MNQPLYILQIIDEGFSQRTIPDYDMERFLHSAALAITKYLELYGYKTAEDQELRTEDGYAKVIVAHVDDHDAEETIWSYPFDGEMRSDLAIQQLRDQIVIHQGIRAYCLLGI</sequence>
<organism evidence="1 2">
    <name type="scientific">Paenibacillus agilis</name>
    <dbReference type="NCBI Taxonomy" id="3020863"/>
    <lineage>
        <taxon>Bacteria</taxon>
        <taxon>Bacillati</taxon>
        <taxon>Bacillota</taxon>
        <taxon>Bacilli</taxon>
        <taxon>Bacillales</taxon>
        <taxon>Paenibacillaceae</taxon>
        <taxon>Paenibacillus</taxon>
    </lineage>
</organism>
<gene>
    <name evidence="1" type="ORF">FPZ44_24645</name>
</gene>
<dbReference type="RefSeq" id="WP_144995027.1">
    <property type="nucleotide sequence ID" value="NZ_VNJK01000007.1"/>
</dbReference>
<evidence type="ECO:0000313" key="2">
    <source>
        <dbReference type="Proteomes" id="UP000318102"/>
    </source>
</evidence>
<reference evidence="1 2" key="1">
    <citation type="submission" date="2019-07" db="EMBL/GenBank/DDBJ databases">
        <authorList>
            <person name="Kim J."/>
        </authorList>
    </citation>
    <scope>NUCLEOTIDE SEQUENCE [LARGE SCALE GENOMIC DNA]</scope>
    <source>
        <strain evidence="1 2">N4</strain>
    </source>
</reference>
<protein>
    <submittedName>
        <fullName evidence="1">Uncharacterized protein</fullName>
    </submittedName>
</protein>
<accession>A0A559ID03</accession>
<proteinExistence type="predicted"/>
<dbReference type="OrthoDB" id="9864759at2"/>
<name>A0A559ID03_9BACL</name>